<dbReference type="AlphaFoldDB" id="X8DKY1"/>
<keyword evidence="1" id="KW-1133">Transmembrane helix</keyword>
<reference evidence="2" key="1">
    <citation type="submission" date="2014-01" db="EMBL/GenBank/DDBJ databases">
        <authorList>
            <person name="Brown-Elliot B."/>
            <person name="Wallace R."/>
            <person name="Lenaerts A."/>
            <person name="Ordway D."/>
            <person name="DeGroote M.A."/>
            <person name="Parker T."/>
            <person name="Sizemore C."/>
            <person name="Tallon L.J."/>
            <person name="Sadzewicz L.K."/>
            <person name="Sengamalay N."/>
            <person name="Fraser C.M."/>
            <person name="Hine E."/>
            <person name="Shefchek K.A."/>
            <person name="Das S.P."/>
            <person name="Tettelin H."/>
        </authorList>
    </citation>
    <scope>NUCLEOTIDE SEQUENCE [LARGE SCALE GENOMIC DNA]</scope>
    <source>
        <strain evidence="2">4042</strain>
    </source>
</reference>
<dbReference type="EC" id="2.4.2.-" evidence="2"/>
<name>X8DKY1_MYCXE</name>
<keyword evidence="1" id="KW-0812">Transmembrane</keyword>
<dbReference type="PATRIC" id="fig|1299334.3.peg.1846"/>
<protein>
    <submittedName>
        <fullName evidence="2">Arabinosyltransferase AftB domain protein</fullName>
        <ecNumber evidence="2">2.4.2.-</ecNumber>
    </submittedName>
</protein>
<dbReference type="GO" id="GO:0016757">
    <property type="term" value="F:glycosyltransferase activity"/>
    <property type="evidence" value="ECO:0007669"/>
    <property type="project" value="UniProtKB-KW"/>
</dbReference>
<organism evidence="2">
    <name type="scientific">Mycobacterium xenopi 4042</name>
    <dbReference type="NCBI Taxonomy" id="1299334"/>
    <lineage>
        <taxon>Bacteria</taxon>
        <taxon>Bacillati</taxon>
        <taxon>Actinomycetota</taxon>
        <taxon>Actinomycetes</taxon>
        <taxon>Mycobacteriales</taxon>
        <taxon>Mycobacteriaceae</taxon>
        <taxon>Mycobacterium</taxon>
    </lineage>
</organism>
<keyword evidence="1" id="KW-0472">Membrane</keyword>
<accession>X8DKY1</accession>
<gene>
    <name evidence="2" type="ORF">I553_10499</name>
</gene>
<evidence type="ECO:0000313" key="2">
    <source>
        <dbReference type="EMBL" id="EUA68358.1"/>
    </source>
</evidence>
<feature type="transmembrane region" description="Helical" evidence="1">
    <location>
        <begin position="21"/>
        <end position="39"/>
    </location>
</feature>
<keyword evidence="2" id="KW-0808">Transferase</keyword>
<proteinExistence type="predicted"/>
<comment type="caution">
    <text evidence="2">The sequence shown here is derived from an EMBL/GenBank/DDBJ whole genome shotgun (WGS) entry which is preliminary data.</text>
</comment>
<evidence type="ECO:0000256" key="1">
    <source>
        <dbReference type="SAM" id="Phobius"/>
    </source>
</evidence>
<dbReference type="EMBL" id="JAOB01000016">
    <property type="protein sequence ID" value="EUA68358.1"/>
    <property type="molecule type" value="Genomic_DNA"/>
</dbReference>
<keyword evidence="2" id="KW-0328">Glycosyltransferase</keyword>
<sequence length="141" mass="15195">MAVIPVVFPEGTTFSRETRNVLAGAVSALWLAVAGWSLWAANSPGMGDDATRVTYSGIVDERRFYAQATGHAHPLTAADYLDYPRMRAAVVAISNTPAGALLLPSGNYNQWDIVPAARQSQELPRKKGRTRCFSPTSAWSG</sequence>